<dbReference type="EMBL" id="JAAWWB010000004">
    <property type="protein sequence ID" value="KAG6783766.1"/>
    <property type="molecule type" value="Genomic_DNA"/>
</dbReference>
<comment type="caution">
    <text evidence="2">The sequence shown here is derived from an EMBL/GenBank/DDBJ whole genome shotgun (WGS) entry which is preliminary data.</text>
</comment>
<feature type="transmembrane region" description="Helical" evidence="1">
    <location>
        <begin position="60"/>
        <end position="81"/>
    </location>
</feature>
<keyword evidence="1" id="KW-0812">Transmembrane</keyword>
<sequence>MSRGVKASQESLLNNRLNDHIQDAQNILQKQVLFGEFGESLRTSNDNQRDQLLFNSVYSAIYLSASSGGAAAGGMLCNYLMKEWTHSETGMT</sequence>
<name>A0A8X8A8D1_POPTO</name>
<evidence type="ECO:0000313" key="3">
    <source>
        <dbReference type="Proteomes" id="UP000886885"/>
    </source>
</evidence>
<accession>A0A8X8A8D1</accession>
<dbReference type="GO" id="GO:0016985">
    <property type="term" value="F:mannan endo-1,4-beta-mannosidase activity"/>
    <property type="evidence" value="ECO:0007669"/>
    <property type="project" value="TreeGrafter"/>
</dbReference>
<gene>
    <name evidence="2" type="ORF">POTOM_009440</name>
</gene>
<keyword evidence="1" id="KW-1133">Transmembrane helix</keyword>
<dbReference type="PANTHER" id="PTHR31451">
    <property type="match status" value="1"/>
</dbReference>
<organism evidence="2 3">
    <name type="scientific">Populus tomentosa</name>
    <name type="common">Chinese white poplar</name>
    <dbReference type="NCBI Taxonomy" id="118781"/>
    <lineage>
        <taxon>Eukaryota</taxon>
        <taxon>Viridiplantae</taxon>
        <taxon>Streptophyta</taxon>
        <taxon>Embryophyta</taxon>
        <taxon>Tracheophyta</taxon>
        <taxon>Spermatophyta</taxon>
        <taxon>Magnoliopsida</taxon>
        <taxon>eudicotyledons</taxon>
        <taxon>Gunneridae</taxon>
        <taxon>Pentapetalae</taxon>
        <taxon>rosids</taxon>
        <taxon>fabids</taxon>
        <taxon>Malpighiales</taxon>
        <taxon>Salicaceae</taxon>
        <taxon>Saliceae</taxon>
        <taxon>Populus</taxon>
    </lineage>
</organism>
<dbReference type="AlphaFoldDB" id="A0A8X8A8D1"/>
<dbReference type="OrthoDB" id="406631at2759"/>
<evidence type="ECO:0000256" key="1">
    <source>
        <dbReference type="SAM" id="Phobius"/>
    </source>
</evidence>
<dbReference type="InterPro" id="IPR045053">
    <property type="entry name" value="MAN-like"/>
</dbReference>
<keyword evidence="1" id="KW-0472">Membrane</keyword>
<protein>
    <submittedName>
        <fullName evidence="2">Uncharacterized protein</fullName>
    </submittedName>
</protein>
<dbReference type="PANTHER" id="PTHR31451:SF60">
    <property type="entry name" value="MANNAN ENDO-1,4-BETA-MANNOSIDASE 1"/>
    <property type="match status" value="1"/>
</dbReference>
<reference evidence="2" key="1">
    <citation type="journal article" date="2020" name="bioRxiv">
        <title>Hybrid origin of Populus tomentosa Carr. identified through genome sequencing and phylogenomic analysis.</title>
        <authorList>
            <person name="An X."/>
            <person name="Gao K."/>
            <person name="Chen Z."/>
            <person name="Li J."/>
            <person name="Yang X."/>
            <person name="Yang X."/>
            <person name="Zhou J."/>
            <person name="Guo T."/>
            <person name="Zhao T."/>
            <person name="Huang S."/>
            <person name="Miao D."/>
            <person name="Khan W.U."/>
            <person name="Rao P."/>
            <person name="Ye M."/>
            <person name="Lei B."/>
            <person name="Liao W."/>
            <person name="Wang J."/>
            <person name="Ji L."/>
            <person name="Li Y."/>
            <person name="Guo B."/>
            <person name="Mustafa N.S."/>
            <person name="Li S."/>
            <person name="Yun Q."/>
            <person name="Keller S.R."/>
            <person name="Mao J."/>
            <person name="Zhang R."/>
            <person name="Strauss S.H."/>
        </authorList>
    </citation>
    <scope>NUCLEOTIDE SEQUENCE</scope>
    <source>
        <strain evidence="2">GM15</strain>
        <tissue evidence="2">Leaf</tissue>
    </source>
</reference>
<evidence type="ECO:0000313" key="2">
    <source>
        <dbReference type="EMBL" id="KAG6783766.1"/>
    </source>
</evidence>
<dbReference type="Proteomes" id="UP000886885">
    <property type="component" value="Chromosome 2D"/>
</dbReference>
<keyword evidence="3" id="KW-1185">Reference proteome</keyword>
<proteinExistence type="predicted"/>